<name>G0MXI0_CAEBE</name>
<keyword evidence="3" id="KW-1185">Reference proteome</keyword>
<dbReference type="PANTHER" id="PTHR47829">
    <property type="entry name" value="HYDROLASE, PUTATIVE (AFU_ORTHOLOGUE AFUA_1G12880)-RELATED"/>
    <property type="match status" value="1"/>
</dbReference>
<dbReference type="HOGENOM" id="CLU_106982_0_0_1"/>
<protein>
    <recommendedName>
        <fullName evidence="1">Aminoglycoside phosphotransferase domain-containing protein</fullName>
    </recommendedName>
</protein>
<gene>
    <name evidence="2" type="ORF">CAEBREN_28757</name>
</gene>
<dbReference type="CDD" id="cd05154">
    <property type="entry name" value="ACAD10_11_N-like"/>
    <property type="match status" value="1"/>
</dbReference>
<dbReference type="InterPro" id="IPR011009">
    <property type="entry name" value="Kinase-like_dom_sf"/>
</dbReference>
<dbReference type="InterPro" id="IPR002575">
    <property type="entry name" value="Aminoglycoside_PTrfase"/>
</dbReference>
<dbReference type="Proteomes" id="UP000008068">
    <property type="component" value="Unassembled WGS sequence"/>
</dbReference>
<sequence>MGITTIKVTSSQQAIQDLGSVLNLDFSFPPETRDCIPREVLPIQKVSDLISRQTSSDNTVIAIRKFRHGQSNPTYYIRTVKGAQYVLRKKPSGNLLPKAHQVDREFKIMNALQGIVPLPRTILYDERTLDTPFYLMEYQKGRLFLNPSLPELTPPERRKVYEEALRTLATIHSVDVEKVGLKDFGRAG</sequence>
<dbReference type="PANTHER" id="PTHR47829:SF3">
    <property type="entry name" value="AMINOGLYCOSIDE PHOSPHOTRANSFERASE DOMAIN-CONTAINING PROTEIN"/>
    <property type="match status" value="1"/>
</dbReference>
<dbReference type="InParanoid" id="G0MXI0"/>
<dbReference type="Gene3D" id="3.30.200.20">
    <property type="entry name" value="Phosphorylase Kinase, domain 1"/>
    <property type="match status" value="1"/>
</dbReference>
<accession>G0MXI0</accession>
<dbReference type="Gene3D" id="3.90.1200.10">
    <property type="match status" value="1"/>
</dbReference>
<dbReference type="STRING" id="135651.G0MXI0"/>
<reference evidence="3" key="1">
    <citation type="submission" date="2011-07" db="EMBL/GenBank/DDBJ databases">
        <authorList>
            <consortium name="Caenorhabditis brenneri Sequencing and Analysis Consortium"/>
            <person name="Wilson R.K."/>
        </authorList>
    </citation>
    <scope>NUCLEOTIDE SEQUENCE [LARGE SCALE GENOMIC DNA]</scope>
    <source>
        <strain evidence="3">PB2801</strain>
    </source>
</reference>
<dbReference type="Pfam" id="PF01636">
    <property type="entry name" value="APH"/>
    <property type="match status" value="1"/>
</dbReference>
<dbReference type="InterPro" id="IPR041726">
    <property type="entry name" value="ACAD10_11_N"/>
</dbReference>
<dbReference type="SUPFAM" id="SSF56112">
    <property type="entry name" value="Protein kinase-like (PK-like)"/>
    <property type="match status" value="1"/>
</dbReference>
<dbReference type="InterPro" id="IPR052898">
    <property type="entry name" value="ACAD10-like"/>
</dbReference>
<evidence type="ECO:0000313" key="3">
    <source>
        <dbReference type="Proteomes" id="UP000008068"/>
    </source>
</evidence>
<dbReference type="eggNOG" id="KOG3085">
    <property type="taxonomic scope" value="Eukaryota"/>
</dbReference>
<evidence type="ECO:0000313" key="2">
    <source>
        <dbReference type="EMBL" id="EGT47118.1"/>
    </source>
</evidence>
<proteinExistence type="predicted"/>
<feature type="domain" description="Aminoglycoside phosphotransferase" evidence="1">
    <location>
        <begin position="63"/>
        <end position="186"/>
    </location>
</feature>
<dbReference type="AlphaFoldDB" id="G0MXI0"/>
<evidence type="ECO:0000259" key="1">
    <source>
        <dbReference type="Pfam" id="PF01636"/>
    </source>
</evidence>
<dbReference type="OrthoDB" id="5824901at2759"/>
<dbReference type="EMBL" id="GL379819">
    <property type="protein sequence ID" value="EGT47118.1"/>
    <property type="molecule type" value="Genomic_DNA"/>
</dbReference>
<organism evidence="3">
    <name type="scientific">Caenorhabditis brenneri</name>
    <name type="common">Nematode worm</name>
    <dbReference type="NCBI Taxonomy" id="135651"/>
    <lineage>
        <taxon>Eukaryota</taxon>
        <taxon>Metazoa</taxon>
        <taxon>Ecdysozoa</taxon>
        <taxon>Nematoda</taxon>
        <taxon>Chromadorea</taxon>
        <taxon>Rhabditida</taxon>
        <taxon>Rhabditina</taxon>
        <taxon>Rhabditomorpha</taxon>
        <taxon>Rhabditoidea</taxon>
        <taxon>Rhabditidae</taxon>
        <taxon>Peloderinae</taxon>
        <taxon>Caenorhabditis</taxon>
    </lineage>
</organism>